<dbReference type="EMBL" id="FSRJ01000007">
    <property type="protein sequence ID" value="SIO30528.1"/>
    <property type="molecule type" value="Genomic_DNA"/>
</dbReference>
<organism evidence="2 3">
    <name type="scientific">Agromyces cerinus subsp. cerinus</name>
    <dbReference type="NCBI Taxonomy" id="232089"/>
    <lineage>
        <taxon>Bacteria</taxon>
        <taxon>Bacillati</taxon>
        <taxon>Actinomycetota</taxon>
        <taxon>Actinomycetes</taxon>
        <taxon>Micrococcales</taxon>
        <taxon>Microbacteriaceae</taxon>
        <taxon>Agromyces</taxon>
    </lineage>
</organism>
<feature type="region of interest" description="Disordered" evidence="1">
    <location>
        <begin position="221"/>
        <end position="242"/>
    </location>
</feature>
<dbReference type="Proteomes" id="UP000184699">
    <property type="component" value="Unassembled WGS sequence"/>
</dbReference>
<protein>
    <submittedName>
        <fullName evidence="2">Uncharacterized protein</fullName>
    </submittedName>
</protein>
<proteinExistence type="predicted"/>
<accession>A0A1N6IEU5</accession>
<gene>
    <name evidence="2" type="ORF">SAMN05443544_3957</name>
</gene>
<evidence type="ECO:0000313" key="3">
    <source>
        <dbReference type="Proteomes" id="UP000184699"/>
    </source>
</evidence>
<reference evidence="3" key="1">
    <citation type="submission" date="2016-11" db="EMBL/GenBank/DDBJ databases">
        <authorList>
            <person name="Varghese N."/>
            <person name="Submissions S."/>
        </authorList>
    </citation>
    <scope>NUCLEOTIDE SEQUENCE [LARGE SCALE GENOMIC DNA]</scope>
    <source>
        <strain evidence="3">DSM 8595</strain>
    </source>
</reference>
<evidence type="ECO:0000256" key="1">
    <source>
        <dbReference type="SAM" id="MobiDB-lite"/>
    </source>
</evidence>
<sequence length="242" mass="27090">MVQMTVRDEAMIEWLSVVRMVDMEGIRYALGGFSGEGEPVSLRRAQQWVARLKGTGLVDSARPTFRDGSIVWATHAATGKAAPHLFRQTTRHEVAVASISARYICHGWTWQRDREPASKLDHMTDGVAVRGDEIELVEVELTPKVLGRYVQIFNNHTSRLEREGVGRVVYFCDAATERAVRRIADQRVHHTGRHKVLTLAAFDVRGKWIGDDSRMWLDGSPVDPTATSVPAELDGLNEGMSR</sequence>
<dbReference type="AlphaFoldDB" id="A0A1N6IEU5"/>
<keyword evidence="3" id="KW-1185">Reference proteome</keyword>
<dbReference type="STRING" id="232089.SAMN05443544_3957"/>
<name>A0A1N6IEU5_9MICO</name>
<evidence type="ECO:0000313" key="2">
    <source>
        <dbReference type="EMBL" id="SIO30528.1"/>
    </source>
</evidence>